<organism evidence="1">
    <name type="scientific">Picea glauca</name>
    <name type="common">White spruce</name>
    <name type="synonym">Pinus glauca</name>
    <dbReference type="NCBI Taxonomy" id="3330"/>
    <lineage>
        <taxon>Eukaryota</taxon>
        <taxon>Viridiplantae</taxon>
        <taxon>Streptophyta</taxon>
        <taxon>Embryophyta</taxon>
        <taxon>Tracheophyta</taxon>
        <taxon>Spermatophyta</taxon>
        <taxon>Pinopsida</taxon>
        <taxon>Pinidae</taxon>
        <taxon>Conifers I</taxon>
        <taxon>Pinales</taxon>
        <taxon>Pinaceae</taxon>
        <taxon>Picea</taxon>
    </lineage>
</organism>
<reference evidence="1" key="1">
    <citation type="journal article" date="2015" name="Genome Biol. Evol.">
        <title>Organellar Genomes of White Spruce (Picea glauca): Assembly and Annotation.</title>
        <authorList>
            <person name="Jackman S.D."/>
            <person name="Warren R.L."/>
            <person name="Gibb E.A."/>
            <person name="Vandervalk B.P."/>
            <person name="Mohamadi H."/>
            <person name="Chu J."/>
            <person name="Raymond A."/>
            <person name="Pleasance S."/>
            <person name="Coope R."/>
            <person name="Wildung M.R."/>
            <person name="Ritland C.E."/>
            <person name="Bousquet J."/>
            <person name="Jones S.J."/>
            <person name="Bohlmann J."/>
            <person name="Birol I."/>
        </authorList>
    </citation>
    <scope>NUCLEOTIDE SEQUENCE [LARGE SCALE GENOMIC DNA]</scope>
    <source>
        <tissue evidence="1">Flushing bud</tissue>
    </source>
</reference>
<evidence type="ECO:0000313" key="1">
    <source>
        <dbReference type="EMBL" id="KUM48602.1"/>
    </source>
</evidence>
<comment type="caution">
    <text evidence="1">The sequence shown here is derived from an EMBL/GenBank/DDBJ whole genome shotgun (WGS) entry which is preliminary data.</text>
</comment>
<proteinExistence type="predicted"/>
<accession>A0A101M0C8</accession>
<dbReference type="EMBL" id="LKAM01000005">
    <property type="protein sequence ID" value="KUM48602.1"/>
    <property type="molecule type" value="Genomic_DNA"/>
</dbReference>
<name>A0A101M0C8_PICGL</name>
<geneLocation type="mitochondrion" evidence="1"/>
<keyword evidence="1" id="KW-0496">Mitochondrion</keyword>
<gene>
    <name evidence="1" type="ORF">ABT39_MTgene4617</name>
</gene>
<protein>
    <submittedName>
        <fullName evidence="1">Uncharacterized protein</fullName>
    </submittedName>
</protein>
<sequence>MKSAIWLNKTKSSSGHPDAYVYEPVKPNCLFITYAFGCVFRINRTNPNWMPENGVLTKSNRVPDVISAVFLYIIHFGRASTPDTIDSLRQTALLSPFGKPICITFMSHSNQPPGWRTDGGGIFTTLDRPATST</sequence>
<dbReference type="AlphaFoldDB" id="A0A101M0C8"/>